<dbReference type="EMBL" id="JAIWYP010000004">
    <property type="protein sequence ID" value="KAH3835614.1"/>
    <property type="molecule type" value="Genomic_DNA"/>
</dbReference>
<dbReference type="Proteomes" id="UP000828390">
    <property type="component" value="Unassembled WGS sequence"/>
</dbReference>
<proteinExistence type="predicted"/>
<accession>A0A9D4K9W1</accession>
<organism evidence="1 2">
    <name type="scientific">Dreissena polymorpha</name>
    <name type="common">Zebra mussel</name>
    <name type="synonym">Mytilus polymorpha</name>
    <dbReference type="NCBI Taxonomy" id="45954"/>
    <lineage>
        <taxon>Eukaryota</taxon>
        <taxon>Metazoa</taxon>
        <taxon>Spiralia</taxon>
        <taxon>Lophotrochozoa</taxon>
        <taxon>Mollusca</taxon>
        <taxon>Bivalvia</taxon>
        <taxon>Autobranchia</taxon>
        <taxon>Heteroconchia</taxon>
        <taxon>Euheterodonta</taxon>
        <taxon>Imparidentia</taxon>
        <taxon>Neoheterodontei</taxon>
        <taxon>Myida</taxon>
        <taxon>Dreissenoidea</taxon>
        <taxon>Dreissenidae</taxon>
        <taxon>Dreissena</taxon>
    </lineage>
</organism>
<reference evidence="1" key="1">
    <citation type="journal article" date="2019" name="bioRxiv">
        <title>The Genome of the Zebra Mussel, Dreissena polymorpha: A Resource for Invasive Species Research.</title>
        <authorList>
            <person name="McCartney M.A."/>
            <person name="Auch B."/>
            <person name="Kono T."/>
            <person name="Mallez S."/>
            <person name="Zhang Y."/>
            <person name="Obille A."/>
            <person name="Becker A."/>
            <person name="Abrahante J.E."/>
            <person name="Garbe J."/>
            <person name="Badalamenti J.P."/>
            <person name="Herman A."/>
            <person name="Mangelson H."/>
            <person name="Liachko I."/>
            <person name="Sullivan S."/>
            <person name="Sone E.D."/>
            <person name="Koren S."/>
            <person name="Silverstein K.A.T."/>
            <person name="Beckman K.B."/>
            <person name="Gohl D.M."/>
        </authorList>
    </citation>
    <scope>NUCLEOTIDE SEQUENCE</scope>
    <source>
        <strain evidence="1">Duluth1</strain>
        <tissue evidence="1">Whole animal</tissue>
    </source>
</reference>
<gene>
    <name evidence="1" type="ORF">DPMN_108969</name>
</gene>
<protein>
    <submittedName>
        <fullName evidence="1">Uncharacterized protein</fullName>
    </submittedName>
</protein>
<dbReference type="AlphaFoldDB" id="A0A9D4K9W1"/>
<evidence type="ECO:0000313" key="2">
    <source>
        <dbReference type="Proteomes" id="UP000828390"/>
    </source>
</evidence>
<reference evidence="1" key="2">
    <citation type="submission" date="2020-11" db="EMBL/GenBank/DDBJ databases">
        <authorList>
            <person name="McCartney M.A."/>
            <person name="Auch B."/>
            <person name="Kono T."/>
            <person name="Mallez S."/>
            <person name="Becker A."/>
            <person name="Gohl D.M."/>
            <person name="Silverstein K.A.T."/>
            <person name="Koren S."/>
            <person name="Bechman K.B."/>
            <person name="Herman A."/>
            <person name="Abrahante J.E."/>
            <person name="Garbe J."/>
        </authorList>
    </citation>
    <scope>NUCLEOTIDE SEQUENCE</scope>
    <source>
        <strain evidence="1">Duluth1</strain>
        <tissue evidence="1">Whole animal</tissue>
    </source>
</reference>
<sequence length="67" mass="7428">MCSSEDGQYIFIGLPCGFVAIEAVNHAIVASWEEEGAEFSFIKSYLLAPQCHLVTAIDDMGNLKLFW</sequence>
<dbReference type="InterPro" id="IPR049547">
    <property type="entry name" value="WDR93_beta-prop"/>
</dbReference>
<comment type="caution">
    <text evidence="1">The sequence shown here is derived from an EMBL/GenBank/DDBJ whole genome shotgun (WGS) entry which is preliminary data.</text>
</comment>
<evidence type="ECO:0000313" key="1">
    <source>
        <dbReference type="EMBL" id="KAH3835614.1"/>
    </source>
</evidence>
<name>A0A9D4K9W1_DREPO</name>
<keyword evidence="2" id="KW-1185">Reference proteome</keyword>
<dbReference type="Pfam" id="PF21030">
    <property type="entry name" value="WDR93"/>
    <property type="match status" value="1"/>
</dbReference>